<keyword evidence="5" id="KW-0560">Oxidoreductase</keyword>
<keyword evidence="10" id="KW-1185">Reference proteome</keyword>
<name>A0A2G5B5X1_COERN</name>
<dbReference type="OrthoDB" id="5545019at2759"/>
<evidence type="ECO:0000256" key="5">
    <source>
        <dbReference type="ARBA" id="ARBA00023002"/>
    </source>
</evidence>
<dbReference type="CDD" id="cd05356">
    <property type="entry name" value="17beta-HSD1_like_SDR_c"/>
    <property type="match status" value="1"/>
</dbReference>
<dbReference type="PANTHER" id="PTHR43086:SF2">
    <property type="entry name" value="HYDROXYSTEROID DEHYDROGENASE-LIKE PROTEIN 1"/>
    <property type="match status" value="1"/>
</dbReference>
<keyword evidence="4" id="KW-0521">NADP</keyword>
<dbReference type="PIRSF" id="PIRSF000126">
    <property type="entry name" value="11-beta-HSD1"/>
    <property type="match status" value="1"/>
</dbReference>
<keyword evidence="7" id="KW-0275">Fatty acid biosynthesis</keyword>
<keyword evidence="8" id="KW-0812">Transmembrane</keyword>
<keyword evidence="6" id="KW-0443">Lipid metabolism</keyword>
<feature type="transmembrane region" description="Helical" evidence="8">
    <location>
        <begin position="208"/>
        <end position="229"/>
    </location>
</feature>
<reference evidence="9 10" key="1">
    <citation type="journal article" date="2015" name="Genome Biol. Evol.">
        <title>Phylogenomic analyses indicate that early fungi evolved digesting cell walls of algal ancestors of land plants.</title>
        <authorList>
            <person name="Chang Y."/>
            <person name="Wang S."/>
            <person name="Sekimoto S."/>
            <person name="Aerts A.L."/>
            <person name="Choi C."/>
            <person name="Clum A."/>
            <person name="LaButti K.M."/>
            <person name="Lindquist E.A."/>
            <person name="Yee Ngan C."/>
            <person name="Ohm R.A."/>
            <person name="Salamov A.A."/>
            <person name="Grigoriev I.V."/>
            <person name="Spatafora J.W."/>
            <person name="Berbee M.L."/>
        </authorList>
    </citation>
    <scope>NUCLEOTIDE SEQUENCE [LARGE SCALE GENOMIC DNA]</scope>
    <source>
        <strain evidence="9 10">NRRL 1564</strain>
    </source>
</reference>
<evidence type="ECO:0000256" key="8">
    <source>
        <dbReference type="SAM" id="Phobius"/>
    </source>
</evidence>
<dbReference type="PANTHER" id="PTHR43086">
    <property type="entry name" value="VERY-LONG-CHAIN 3-OXOOACYL-COA REDUCTASE"/>
    <property type="match status" value="1"/>
</dbReference>
<feature type="transmembrane region" description="Helical" evidence="8">
    <location>
        <begin position="20"/>
        <end position="39"/>
    </location>
</feature>
<dbReference type="Gene3D" id="3.40.50.720">
    <property type="entry name" value="NAD(P)-binding Rossmann-like Domain"/>
    <property type="match status" value="1"/>
</dbReference>
<dbReference type="SUPFAM" id="SSF51735">
    <property type="entry name" value="NAD(P)-binding Rossmann-fold domains"/>
    <property type="match status" value="1"/>
</dbReference>
<comment type="pathway">
    <text evidence="1">Lipid metabolism; fatty acid biosynthesis.</text>
</comment>
<accession>A0A2G5B5X1</accession>
<dbReference type="Pfam" id="PF00106">
    <property type="entry name" value="adh_short"/>
    <property type="match status" value="1"/>
</dbReference>
<dbReference type="GO" id="GO:0005783">
    <property type="term" value="C:endoplasmic reticulum"/>
    <property type="evidence" value="ECO:0007669"/>
    <property type="project" value="TreeGrafter"/>
</dbReference>
<keyword evidence="2" id="KW-0444">Lipid biosynthesis</keyword>
<evidence type="ECO:0000313" key="9">
    <source>
        <dbReference type="EMBL" id="PIA14408.1"/>
    </source>
</evidence>
<dbReference type="EMBL" id="KZ303517">
    <property type="protein sequence ID" value="PIA14408.1"/>
    <property type="molecule type" value="Genomic_DNA"/>
</dbReference>
<dbReference type="STRING" id="763665.A0A2G5B5X1"/>
<dbReference type="Proteomes" id="UP000242474">
    <property type="component" value="Unassembled WGS sequence"/>
</dbReference>
<evidence type="ECO:0000256" key="2">
    <source>
        <dbReference type="ARBA" id="ARBA00022516"/>
    </source>
</evidence>
<proteinExistence type="predicted"/>
<keyword evidence="8" id="KW-1133">Transmembrane helix</keyword>
<organism evidence="9 10">
    <name type="scientific">Coemansia reversa (strain ATCC 12441 / NRRL 1564)</name>
    <dbReference type="NCBI Taxonomy" id="763665"/>
    <lineage>
        <taxon>Eukaryota</taxon>
        <taxon>Fungi</taxon>
        <taxon>Fungi incertae sedis</taxon>
        <taxon>Zoopagomycota</taxon>
        <taxon>Kickxellomycotina</taxon>
        <taxon>Kickxellomycetes</taxon>
        <taxon>Kickxellales</taxon>
        <taxon>Kickxellaceae</taxon>
        <taxon>Coemansia</taxon>
    </lineage>
</organism>
<feature type="transmembrane region" description="Helical" evidence="8">
    <location>
        <begin position="249"/>
        <end position="267"/>
    </location>
</feature>
<evidence type="ECO:0000256" key="3">
    <source>
        <dbReference type="ARBA" id="ARBA00022832"/>
    </source>
</evidence>
<evidence type="ECO:0000256" key="1">
    <source>
        <dbReference type="ARBA" id="ARBA00005194"/>
    </source>
</evidence>
<keyword evidence="3" id="KW-0276">Fatty acid metabolism</keyword>
<dbReference type="GO" id="GO:0030497">
    <property type="term" value="P:fatty acid elongation"/>
    <property type="evidence" value="ECO:0007669"/>
    <property type="project" value="TreeGrafter"/>
</dbReference>
<dbReference type="InterPro" id="IPR002347">
    <property type="entry name" value="SDR_fam"/>
</dbReference>
<dbReference type="AlphaFoldDB" id="A0A2G5B5X1"/>
<keyword evidence="8" id="KW-0472">Membrane</keyword>
<dbReference type="InterPro" id="IPR020904">
    <property type="entry name" value="Sc_DH/Rdtase_CS"/>
</dbReference>
<sequence>MGSSVLDVADGEYYKYQYFNALWVIMMLFGSVAALYYIISAVDLLMDLFVREPVSLRKYGANKGYWAVVAGCTDKVGKEIALQLADKGFNLLLLSQEMPKLEHVRKEIEAKAMKAEVHAVDFNCCTKTQWQHIHRIVENKDISVLGNLSHTLTIISVVNNIDTCHSAPVFFDKEDIELCNGMVQANVSAMMNLIRIVVPQMQQRKNGLIINVGSFAAMRSLPFFSVYAGTKSFVKTFSQSLAYELEADGIMVLHVFSFGAIASLIAANKYFPNIASPQQYVHCMFDRLGLRCGAPDSHTSIPYYPHSLLNFISSCLWDPFHAKNVLSGKGYI</sequence>
<dbReference type="GO" id="GO:0016491">
    <property type="term" value="F:oxidoreductase activity"/>
    <property type="evidence" value="ECO:0007669"/>
    <property type="project" value="UniProtKB-KW"/>
</dbReference>
<gene>
    <name evidence="9" type="ORF">COEREDRAFT_88657</name>
</gene>
<dbReference type="PRINTS" id="PR00081">
    <property type="entry name" value="GDHRDH"/>
</dbReference>
<protein>
    <submittedName>
        <fullName evidence="9">NAD(P)-binding protein</fullName>
    </submittedName>
</protein>
<dbReference type="InterPro" id="IPR036291">
    <property type="entry name" value="NAD(P)-bd_dom_sf"/>
</dbReference>
<evidence type="ECO:0000256" key="4">
    <source>
        <dbReference type="ARBA" id="ARBA00022857"/>
    </source>
</evidence>
<evidence type="ECO:0000313" key="10">
    <source>
        <dbReference type="Proteomes" id="UP000242474"/>
    </source>
</evidence>
<evidence type="ECO:0000256" key="7">
    <source>
        <dbReference type="ARBA" id="ARBA00023160"/>
    </source>
</evidence>
<evidence type="ECO:0000256" key="6">
    <source>
        <dbReference type="ARBA" id="ARBA00023098"/>
    </source>
</evidence>
<dbReference type="PROSITE" id="PS00061">
    <property type="entry name" value="ADH_SHORT"/>
    <property type="match status" value="1"/>
</dbReference>